<feature type="domain" description="MYND-type" evidence="6">
    <location>
        <begin position="794"/>
        <end position="831"/>
    </location>
</feature>
<feature type="region of interest" description="Disordered" evidence="5">
    <location>
        <begin position="24"/>
        <end position="59"/>
    </location>
</feature>
<gene>
    <name evidence="7" type="ORF">L798_13353</name>
</gene>
<feature type="compositionally biased region" description="Polar residues" evidence="5">
    <location>
        <begin position="28"/>
        <end position="51"/>
    </location>
</feature>
<feature type="region of interest" description="Disordered" evidence="5">
    <location>
        <begin position="561"/>
        <end position="598"/>
    </location>
</feature>
<feature type="region of interest" description="Disordered" evidence="5">
    <location>
        <begin position="750"/>
        <end position="787"/>
    </location>
</feature>
<dbReference type="PROSITE" id="PS50865">
    <property type="entry name" value="ZF_MYND_2"/>
    <property type="match status" value="1"/>
</dbReference>
<feature type="compositionally biased region" description="Acidic residues" evidence="5">
    <location>
        <begin position="778"/>
        <end position="787"/>
    </location>
</feature>
<evidence type="ECO:0000313" key="8">
    <source>
        <dbReference type="Proteomes" id="UP000027135"/>
    </source>
</evidence>
<dbReference type="InParanoid" id="A0A067RKZ9"/>
<dbReference type="AlphaFoldDB" id="A0A067RKZ9"/>
<feature type="region of interest" description="Disordered" evidence="5">
    <location>
        <begin position="388"/>
        <end position="465"/>
    </location>
</feature>
<reference evidence="7 8" key="1">
    <citation type="journal article" date="2014" name="Nat. Commun.">
        <title>Molecular traces of alternative social organization in a termite genome.</title>
        <authorList>
            <person name="Terrapon N."/>
            <person name="Li C."/>
            <person name="Robertson H.M."/>
            <person name="Ji L."/>
            <person name="Meng X."/>
            <person name="Booth W."/>
            <person name="Chen Z."/>
            <person name="Childers C.P."/>
            <person name="Glastad K.M."/>
            <person name="Gokhale K."/>
            <person name="Gowin J."/>
            <person name="Gronenberg W."/>
            <person name="Hermansen R.A."/>
            <person name="Hu H."/>
            <person name="Hunt B.G."/>
            <person name="Huylmans A.K."/>
            <person name="Khalil S.M."/>
            <person name="Mitchell R.D."/>
            <person name="Munoz-Torres M.C."/>
            <person name="Mustard J.A."/>
            <person name="Pan H."/>
            <person name="Reese J.T."/>
            <person name="Scharf M.E."/>
            <person name="Sun F."/>
            <person name="Vogel H."/>
            <person name="Xiao J."/>
            <person name="Yang W."/>
            <person name="Yang Z."/>
            <person name="Yang Z."/>
            <person name="Zhou J."/>
            <person name="Zhu J."/>
            <person name="Brent C.S."/>
            <person name="Elsik C.G."/>
            <person name="Goodisman M.A."/>
            <person name="Liberles D.A."/>
            <person name="Roe R.M."/>
            <person name="Vargo E.L."/>
            <person name="Vilcinskas A."/>
            <person name="Wang J."/>
            <person name="Bornberg-Bauer E."/>
            <person name="Korb J."/>
            <person name="Zhang G."/>
            <person name="Liebig J."/>
        </authorList>
    </citation>
    <scope>NUCLEOTIDE SEQUENCE [LARGE SCALE GENOMIC DNA]</scope>
    <source>
        <tissue evidence="7">Whole organism</tissue>
    </source>
</reference>
<dbReference type="Gene3D" id="6.10.140.2220">
    <property type="match status" value="1"/>
</dbReference>
<keyword evidence="3" id="KW-0862">Zinc</keyword>
<keyword evidence="1" id="KW-0479">Metal-binding</keyword>
<name>A0A067RKZ9_ZOONE</name>
<protein>
    <recommendedName>
        <fullName evidence="6">MYND-type domain-containing protein</fullName>
    </recommendedName>
</protein>
<feature type="region of interest" description="Disordered" evidence="5">
    <location>
        <begin position="480"/>
        <end position="506"/>
    </location>
</feature>
<feature type="region of interest" description="Disordered" evidence="5">
    <location>
        <begin position="327"/>
        <end position="351"/>
    </location>
</feature>
<feature type="compositionally biased region" description="Low complexity" evidence="5">
    <location>
        <begin position="391"/>
        <end position="411"/>
    </location>
</feature>
<feature type="compositionally biased region" description="Low complexity" evidence="5">
    <location>
        <begin position="566"/>
        <end position="580"/>
    </location>
</feature>
<dbReference type="eggNOG" id="ENOG502QTBK">
    <property type="taxonomic scope" value="Eukaryota"/>
</dbReference>
<feature type="region of interest" description="Disordered" evidence="5">
    <location>
        <begin position="100"/>
        <end position="215"/>
    </location>
</feature>
<accession>A0A067RKZ9</accession>
<dbReference type="GO" id="GO:0008270">
    <property type="term" value="F:zinc ion binding"/>
    <property type="evidence" value="ECO:0007669"/>
    <property type="project" value="UniProtKB-KW"/>
</dbReference>
<dbReference type="STRING" id="136037.A0A067RKZ9"/>
<feature type="compositionally biased region" description="Polar residues" evidence="5">
    <location>
        <begin position="495"/>
        <end position="506"/>
    </location>
</feature>
<dbReference type="EMBL" id="KK852453">
    <property type="protein sequence ID" value="KDR23663.1"/>
    <property type="molecule type" value="Genomic_DNA"/>
</dbReference>
<feature type="compositionally biased region" description="Polar residues" evidence="5">
    <location>
        <begin position="180"/>
        <end position="190"/>
    </location>
</feature>
<evidence type="ECO:0000256" key="2">
    <source>
        <dbReference type="ARBA" id="ARBA00022771"/>
    </source>
</evidence>
<feature type="compositionally biased region" description="Low complexity" evidence="5">
    <location>
        <begin position="436"/>
        <end position="455"/>
    </location>
</feature>
<evidence type="ECO:0000256" key="4">
    <source>
        <dbReference type="PROSITE-ProRule" id="PRU00134"/>
    </source>
</evidence>
<feature type="region of interest" description="Disordered" evidence="5">
    <location>
        <begin position="613"/>
        <end position="634"/>
    </location>
</feature>
<organism evidence="7 8">
    <name type="scientific">Zootermopsis nevadensis</name>
    <name type="common">Dampwood termite</name>
    <dbReference type="NCBI Taxonomy" id="136037"/>
    <lineage>
        <taxon>Eukaryota</taxon>
        <taxon>Metazoa</taxon>
        <taxon>Ecdysozoa</taxon>
        <taxon>Arthropoda</taxon>
        <taxon>Hexapoda</taxon>
        <taxon>Insecta</taxon>
        <taxon>Pterygota</taxon>
        <taxon>Neoptera</taxon>
        <taxon>Polyneoptera</taxon>
        <taxon>Dictyoptera</taxon>
        <taxon>Blattodea</taxon>
        <taxon>Blattoidea</taxon>
        <taxon>Termitoidae</taxon>
        <taxon>Termopsidae</taxon>
        <taxon>Zootermopsis</taxon>
    </lineage>
</organism>
<evidence type="ECO:0000256" key="5">
    <source>
        <dbReference type="SAM" id="MobiDB-lite"/>
    </source>
</evidence>
<dbReference type="InterPro" id="IPR002893">
    <property type="entry name" value="Znf_MYND"/>
</dbReference>
<evidence type="ECO:0000313" key="7">
    <source>
        <dbReference type="EMBL" id="KDR23663.1"/>
    </source>
</evidence>
<keyword evidence="2 4" id="KW-0863">Zinc-finger</keyword>
<evidence type="ECO:0000259" key="6">
    <source>
        <dbReference type="PROSITE" id="PS50865"/>
    </source>
</evidence>
<evidence type="ECO:0000256" key="1">
    <source>
        <dbReference type="ARBA" id="ARBA00022723"/>
    </source>
</evidence>
<feature type="compositionally biased region" description="Basic and acidic residues" evidence="5">
    <location>
        <begin position="154"/>
        <end position="163"/>
    </location>
</feature>
<dbReference type="FunFam" id="6.10.140.2220:FF:000022">
    <property type="entry name" value="Leucine-rich repeat-containing protein"/>
    <property type="match status" value="1"/>
</dbReference>
<proteinExistence type="predicted"/>
<dbReference type="PROSITE" id="PS01360">
    <property type="entry name" value="ZF_MYND_1"/>
    <property type="match status" value="1"/>
</dbReference>
<sequence>MSKTESNSHSYVCCSLNRMHVMEEEGSKSSATLDNLPKTNGSPTPCQNPVSTLDGEKKGECGEENVVTVTNKDEDCMKTPNYELLETTRTVAAEEEAIHKLKESTDVEDKCVSTEVKQTHTAEQDEKGDEASGDDVPEGEKVPPENVNPSTKITAEHNNKPQQDDICSLPPSPEEEDENSATSSPESQGAVSKRSQKMRRKQISSDSDSDTPTIVKKLRLSSREYEEREHVVNEYVDSASRTGLEEIQKYTEKLQQEIHTLSALARAKEHEWNNIIRLKKVKEEMYVRLQRKRQVILLTMGSVSKPSDILDWDLSSDARYGECSVSIDEMPSSRDPASLKGTPTKMNSKEQNTVSQFSLQPPTGGVSLLKSNQNQLPLMMVPIVSSGPGGLSASLSTSSVPSQSTGPSTSSIKVPDLGNRDKSGGRVHRPILPKPTTAVVVSSGNSGTNSSNNNGQNPVIGEGRQGPILDVRSIIADYRSRHPETVPRRGRRLKSSLSPTQNSQQLADNLVSSTRVTGGGGIFSMASLALGSGSQMRTGLVGSTSEMGDISFLLNAVGEVARQDTSRPSSADSSRSGAPSHTTPEPGGNTNSGGSSGGISFKDVLVQFAKLSQTEQRHEPMPAATTASKPPPYPEVTLHPVLAPHSPPHQSPSSSLLHGILTKSNNAAQHRGDTSISARPTTFSPTLARLLTAPERLPTVANTNATNFHGGAAHVSISDLLSTSKTRNEITITPVAAQPVKAKEEVVLVEEEQEDSADRLVIDESAGDGDGGRSRGENEDDQGTEMAAEDVPECQGCHQRAAQFVCAGCGNQWYCSRDCQVSAWDEHSEVCSG</sequence>
<dbReference type="Proteomes" id="UP000027135">
    <property type="component" value="Unassembled WGS sequence"/>
</dbReference>
<evidence type="ECO:0000256" key="3">
    <source>
        <dbReference type="ARBA" id="ARBA00022833"/>
    </source>
</evidence>
<dbReference type="SUPFAM" id="SSF144232">
    <property type="entry name" value="HIT/MYND zinc finger-like"/>
    <property type="match status" value="1"/>
</dbReference>
<feature type="compositionally biased region" description="Acidic residues" evidence="5">
    <location>
        <begin position="126"/>
        <end position="137"/>
    </location>
</feature>
<keyword evidence="8" id="KW-1185">Reference proteome</keyword>
<dbReference type="Pfam" id="PF01753">
    <property type="entry name" value="zf-MYND"/>
    <property type="match status" value="1"/>
</dbReference>
<feature type="compositionally biased region" description="Basic and acidic residues" evidence="5">
    <location>
        <begin position="100"/>
        <end position="125"/>
    </location>
</feature>
<dbReference type="OMA" id="MINDYIQ"/>